<sequence>MGHVMSPHSISIDSKFARYWHFITAVSHLVRNDSATYWASAPHFGISVFWLAPLFLQRTILPLLLVQTFCLWQPCLQENAALHRAVSVPSMFYQSPSHTQILAKSIVVSLQSLNL</sequence>
<reference evidence="1" key="1">
    <citation type="submission" date="2014-09" db="EMBL/GenBank/DDBJ databases">
        <authorList>
            <person name="Magalhaes I.L.F."/>
            <person name="Oliveira U."/>
            <person name="Santos F.R."/>
            <person name="Vidigal T.H.D.A."/>
            <person name="Brescovit A.D."/>
            <person name="Santos A.J."/>
        </authorList>
    </citation>
    <scope>NUCLEOTIDE SEQUENCE</scope>
    <source>
        <tissue evidence="1">Shoot tissue taken approximately 20 cm above the soil surface</tissue>
    </source>
</reference>
<organism evidence="1">
    <name type="scientific">Arundo donax</name>
    <name type="common">Giant reed</name>
    <name type="synonym">Donax arundinaceus</name>
    <dbReference type="NCBI Taxonomy" id="35708"/>
    <lineage>
        <taxon>Eukaryota</taxon>
        <taxon>Viridiplantae</taxon>
        <taxon>Streptophyta</taxon>
        <taxon>Embryophyta</taxon>
        <taxon>Tracheophyta</taxon>
        <taxon>Spermatophyta</taxon>
        <taxon>Magnoliopsida</taxon>
        <taxon>Liliopsida</taxon>
        <taxon>Poales</taxon>
        <taxon>Poaceae</taxon>
        <taxon>PACMAD clade</taxon>
        <taxon>Arundinoideae</taxon>
        <taxon>Arundineae</taxon>
        <taxon>Arundo</taxon>
    </lineage>
</organism>
<evidence type="ECO:0000313" key="1">
    <source>
        <dbReference type="EMBL" id="JAD79479.1"/>
    </source>
</evidence>
<proteinExistence type="predicted"/>
<dbReference type="EMBL" id="GBRH01218416">
    <property type="protein sequence ID" value="JAD79479.1"/>
    <property type="molecule type" value="Transcribed_RNA"/>
</dbReference>
<reference evidence="1" key="2">
    <citation type="journal article" date="2015" name="Data Brief">
        <title>Shoot transcriptome of the giant reed, Arundo donax.</title>
        <authorList>
            <person name="Barrero R.A."/>
            <person name="Guerrero F.D."/>
            <person name="Moolhuijzen P."/>
            <person name="Goolsby J.A."/>
            <person name="Tidwell J."/>
            <person name="Bellgard S.E."/>
            <person name="Bellgard M.I."/>
        </authorList>
    </citation>
    <scope>NUCLEOTIDE SEQUENCE</scope>
    <source>
        <tissue evidence="1">Shoot tissue taken approximately 20 cm above the soil surface</tissue>
    </source>
</reference>
<protein>
    <submittedName>
        <fullName evidence="1">DNG901</fullName>
    </submittedName>
</protein>
<name>A0A0A9CT04_ARUDO</name>
<dbReference type="AlphaFoldDB" id="A0A0A9CT04"/>
<accession>A0A0A9CT04</accession>